<evidence type="ECO:0000313" key="3">
    <source>
        <dbReference type="Proteomes" id="UP000323597"/>
    </source>
</evidence>
<keyword evidence="3" id="KW-1185">Reference proteome</keyword>
<name>A0A5D2SVF3_GOSMU</name>
<sequence>MEHASAHKEIYGKSINRASRTAPDKFLEATRQIQDSPR</sequence>
<accession>A0A5D2SVF3</accession>
<dbReference type="Proteomes" id="UP000323597">
    <property type="component" value="Chromosome D11"/>
</dbReference>
<protein>
    <submittedName>
        <fullName evidence="2">Uncharacterized protein</fullName>
    </submittedName>
</protein>
<feature type="compositionally biased region" description="Basic and acidic residues" evidence="1">
    <location>
        <begin position="1"/>
        <end position="11"/>
    </location>
</feature>
<dbReference type="AlphaFoldDB" id="A0A5D2SVF3"/>
<organism evidence="2 3">
    <name type="scientific">Gossypium mustelinum</name>
    <name type="common">Cotton</name>
    <name type="synonym">Gossypium caicoense</name>
    <dbReference type="NCBI Taxonomy" id="34275"/>
    <lineage>
        <taxon>Eukaryota</taxon>
        <taxon>Viridiplantae</taxon>
        <taxon>Streptophyta</taxon>
        <taxon>Embryophyta</taxon>
        <taxon>Tracheophyta</taxon>
        <taxon>Spermatophyta</taxon>
        <taxon>Magnoliopsida</taxon>
        <taxon>eudicotyledons</taxon>
        <taxon>Gunneridae</taxon>
        <taxon>Pentapetalae</taxon>
        <taxon>rosids</taxon>
        <taxon>malvids</taxon>
        <taxon>Malvales</taxon>
        <taxon>Malvaceae</taxon>
        <taxon>Malvoideae</taxon>
        <taxon>Gossypium</taxon>
    </lineage>
</organism>
<dbReference type="EMBL" id="CM017659">
    <property type="protein sequence ID" value="TYI56949.1"/>
    <property type="molecule type" value="Genomic_DNA"/>
</dbReference>
<gene>
    <name evidence="2" type="ORF">E1A91_D11G248100v1</name>
</gene>
<evidence type="ECO:0000256" key="1">
    <source>
        <dbReference type="SAM" id="MobiDB-lite"/>
    </source>
</evidence>
<reference evidence="2 3" key="1">
    <citation type="submission" date="2019-07" db="EMBL/GenBank/DDBJ databases">
        <title>WGS assembly of Gossypium mustelinum.</title>
        <authorList>
            <person name="Chen Z.J."/>
            <person name="Sreedasyam A."/>
            <person name="Ando A."/>
            <person name="Song Q."/>
            <person name="De L."/>
            <person name="Hulse-Kemp A."/>
            <person name="Ding M."/>
            <person name="Ye W."/>
            <person name="Kirkbride R."/>
            <person name="Jenkins J."/>
            <person name="Plott C."/>
            <person name="Lovell J."/>
            <person name="Lin Y.-M."/>
            <person name="Vaughn R."/>
            <person name="Liu B."/>
            <person name="Li W."/>
            <person name="Simpson S."/>
            <person name="Scheffler B."/>
            <person name="Saski C."/>
            <person name="Grover C."/>
            <person name="Hu G."/>
            <person name="Conover J."/>
            <person name="Carlson J."/>
            <person name="Shu S."/>
            <person name="Boston L."/>
            <person name="Williams M."/>
            <person name="Peterson D."/>
            <person name="Mcgee K."/>
            <person name="Jones D."/>
            <person name="Wendel J."/>
            <person name="Stelly D."/>
            <person name="Grimwood J."/>
            <person name="Schmutz J."/>
        </authorList>
    </citation>
    <scope>NUCLEOTIDE SEQUENCE [LARGE SCALE GENOMIC DNA]</scope>
    <source>
        <strain evidence="2">1408120.09</strain>
    </source>
</reference>
<proteinExistence type="predicted"/>
<feature type="region of interest" description="Disordered" evidence="1">
    <location>
        <begin position="1"/>
        <end position="38"/>
    </location>
</feature>
<evidence type="ECO:0000313" key="2">
    <source>
        <dbReference type="EMBL" id="TYI56949.1"/>
    </source>
</evidence>